<proteinExistence type="predicted"/>
<dbReference type="InterPro" id="IPR006638">
    <property type="entry name" value="Elp3/MiaA/NifB-like_rSAM"/>
</dbReference>
<dbReference type="PANTHER" id="PTHR43726:SF1">
    <property type="entry name" value="BIOTIN SYNTHASE"/>
    <property type="match status" value="1"/>
</dbReference>
<feature type="binding site" evidence="6">
    <location>
        <position position="160"/>
    </location>
    <ligand>
        <name>(3R)-3-methyl-D-ornithine</name>
        <dbReference type="ChEBI" id="CHEBI:64642"/>
    </ligand>
</feature>
<name>I0R8J7_9FIRM</name>
<dbReference type="GO" id="GO:0046872">
    <property type="term" value="F:metal ion binding"/>
    <property type="evidence" value="ECO:0007669"/>
    <property type="project" value="UniProtKB-KW"/>
</dbReference>
<comment type="caution">
    <text evidence="8">The sequence shown here is derived from an EMBL/GenBank/DDBJ whole genome shotgun (WGS) entry which is preliminary data.</text>
</comment>
<evidence type="ECO:0000256" key="2">
    <source>
        <dbReference type="ARBA" id="ARBA00022723"/>
    </source>
</evidence>
<dbReference type="NCBIfam" id="TIGR03956">
    <property type="entry name" value="rSAM_HydE"/>
    <property type="match status" value="1"/>
</dbReference>
<keyword evidence="9" id="KW-1185">Reference proteome</keyword>
<dbReference type="SUPFAM" id="SSF102114">
    <property type="entry name" value="Radical SAM enzymes"/>
    <property type="match status" value="1"/>
</dbReference>
<evidence type="ECO:0000256" key="5">
    <source>
        <dbReference type="PIRSR" id="PIRSR004762-1"/>
    </source>
</evidence>
<dbReference type="SFLD" id="SFLDG01060">
    <property type="entry name" value="BATS_domain_containing"/>
    <property type="match status" value="1"/>
</dbReference>
<comment type="cofactor">
    <cofactor evidence="5">
        <name>[4Fe-4S] cluster</name>
        <dbReference type="ChEBI" id="CHEBI:49883"/>
    </cofactor>
    <text evidence="5">Binds 1 [4Fe-4S] cluster. The cluster is coordinated with 3 cysteines and an exchangeable S-adenosyl-L-methionine.</text>
</comment>
<feature type="binding site" evidence="5">
    <location>
        <position position="89"/>
    </location>
    <ligand>
        <name>[4Fe-4S] cluster</name>
        <dbReference type="ChEBI" id="CHEBI:49883"/>
        <note>4Fe-4S-S-AdoMet</note>
    </ligand>
</feature>
<feature type="binding site" evidence="6">
    <location>
        <position position="185"/>
    </location>
    <ligand>
        <name>S-adenosyl-L-methionine</name>
        <dbReference type="ChEBI" id="CHEBI:59789"/>
    </ligand>
</feature>
<accession>I0R8J7</accession>
<dbReference type="RefSeq" id="WP_008753871.1">
    <property type="nucleotide sequence ID" value="NZ_AJGH01000060.1"/>
</dbReference>
<dbReference type="Pfam" id="PF04055">
    <property type="entry name" value="Radical_SAM"/>
    <property type="match status" value="1"/>
</dbReference>
<dbReference type="GO" id="GO:0016740">
    <property type="term" value="F:transferase activity"/>
    <property type="evidence" value="ECO:0007669"/>
    <property type="project" value="TreeGrafter"/>
</dbReference>
<dbReference type="Proteomes" id="UP000005039">
    <property type="component" value="Unassembled WGS sequence"/>
</dbReference>
<dbReference type="PANTHER" id="PTHR43726">
    <property type="entry name" value="3-METHYLORNITHINE SYNTHASE"/>
    <property type="match status" value="1"/>
</dbReference>
<dbReference type="eggNOG" id="COG0502">
    <property type="taxonomic scope" value="Bacteria"/>
</dbReference>
<dbReference type="InterPro" id="IPR034422">
    <property type="entry name" value="HydE/PylB-like"/>
</dbReference>
<keyword evidence="3 5" id="KW-0408">Iron</keyword>
<dbReference type="PROSITE" id="PS51918">
    <property type="entry name" value="RADICAL_SAM"/>
    <property type="match status" value="1"/>
</dbReference>
<dbReference type="PIRSF" id="PIRSF004762">
    <property type="entry name" value="CHP00423"/>
    <property type="match status" value="1"/>
</dbReference>
<dbReference type="CDD" id="cd01335">
    <property type="entry name" value="Radical_SAM"/>
    <property type="match status" value="1"/>
</dbReference>
<feature type="domain" description="Radical SAM core" evidence="7">
    <location>
        <begin position="71"/>
        <end position="293"/>
    </location>
</feature>
<evidence type="ECO:0000256" key="1">
    <source>
        <dbReference type="ARBA" id="ARBA00022691"/>
    </source>
</evidence>
<feature type="binding site" evidence="5">
    <location>
        <position position="85"/>
    </location>
    <ligand>
        <name>[4Fe-4S] cluster</name>
        <dbReference type="ChEBI" id="CHEBI:49883"/>
        <note>4Fe-4S-S-AdoMet</note>
    </ligand>
</feature>
<organism evidence="8 9">
    <name type="scientific">Lachnoanaerobaculum saburreum F0468</name>
    <dbReference type="NCBI Taxonomy" id="1095750"/>
    <lineage>
        <taxon>Bacteria</taxon>
        <taxon>Bacillati</taxon>
        <taxon>Bacillota</taxon>
        <taxon>Clostridia</taxon>
        <taxon>Lachnospirales</taxon>
        <taxon>Lachnospiraceae</taxon>
        <taxon>Lachnoanaerobaculum</taxon>
    </lineage>
</organism>
<feature type="binding site" evidence="6">
    <location>
        <position position="205"/>
    </location>
    <ligand>
        <name>S-adenosyl-L-methionine</name>
        <dbReference type="ChEBI" id="CHEBI:59789"/>
    </ligand>
</feature>
<dbReference type="InterPro" id="IPR007197">
    <property type="entry name" value="rSAM"/>
</dbReference>
<evidence type="ECO:0000256" key="3">
    <source>
        <dbReference type="ARBA" id="ARBA00023004"/>
    </source>
</evidence>
<dbReference type="SFLD" id="SFLDF00348">
    <property type="entry name" value="FeFe_hydrogenase_maturase_(Hyd"/>
    <property type="match status" value="1"/>
</dbReference>
<feature type="binding site" evidence="6">
    <location>
        <position position="295"/>
    </location>
    <ligand>
        <name>(3R)-3-methyl-D-ornithine</name>
        <dbReference type="ChEBI" id="CHEBI:64642"/>
    </ligand>
</feature>
<evidence type="ECO:0000313" key="8">
    <source>
        <dbReference type="EMBL" id="EIC96005.1"/>
    </source>
</evidence>
<sequence length="372" mass="42726">MVKDIYKTSFKDTEYDKDVELNKSIELIDKLEKNRSLSLEEYRYLLENLNEEVFDYISKKARILGDENYGKDIYLRGLIEISNICKNDCYYCGIRHSNSNCDRYRLSEDEILECADEGYRLGYRTFVMQGGEDGKFEPEYICDIVRKIKNKYKDVAVTLSLGEYERDEYQKMFDAGADRYLLRHETADKAHYEKLHPKQMSFDHRMKCLQDLKEIGFQVGCGFMVGSPYQSSATLAKDLKFIEEFGPHMCGIGPFIPHHDTAFRDEKSGSIQMTLFLIAVLRIMRPDMLIPATTSLSTLDNLGREKGILAGANVVMPNLSPLKTRKKYELYDGKVCTGDEAAHCIGCITKRINNIGYKVAKVRGDSKCLSMM</sequence>
<dbReference type="InterPro" id="IPR058240">
    <property type="entry name" value="rSAM_sf"/>
</dbReference>
<gene>
    <name evidence="8" type="primary">hydE</name>
    <name evidence="8" type="ORF">HMPREF9970_2714</name>
</gene>
<keyword evidence="1 5" id="KW-0949">S-adenosyl-L-methionine</keyword>
<evidence type="ECO:0000256" key="4">
    <source>
        <dbReference type="ARBA" id="ARBA00023014"/>
    </source>
</evidence>
<dbReference type="InterPro" id="IPR013785">
    <property type="entry name" value="Aldolase_TIM"/>
</dbReference>
<keyword evidence="5" id="KW-0004">4Fe-4S</keyword>
<dbReference type="SFLD" id="SFLDG01082">
    <property type="entry name" value="B12-binding_domain_containing"/>
    <property type="match status" value="1"/>
</dbReference>
<keyword evidence="2" id="KW-0479">Metal-binding</keyword>
<dbReference type="AlphaFoldDB" id="I0R8J7"/>
<dbReference type="GO" id="GO:0051539">
    <property type="term" value="F:4 iron, 4 sulfur cluster binding"/>
    <property type="evidence" value="ECO:0007669"/>
    <property type="project" value="UniProtKB-KW"/>
</dbReference>
<protein>
    <submittedName>
        <fullName evidence="8">[FeFe] hydrogenase H-cluster radical SAM maturase HydE</fullName>
    </submittedName>
</protein>
<dbReference type="SFLD" id="SFLDG01280">
    <property type="entry name" value="HydE/PylB-like"/>
    <property type="match status" value="1"/>
</dbReference>
<evidence type="ECO:0000256" key="6">
    <source>
        <dbReference type="PIRSR" id="PIRSR004762-2"/>
    </source>
</evidence>
<evidence type="ECO:0000259" key="7">
    <source>
        <dbReference type="PROSITE" id="PS51918"/>
    </source>
</evidence>
<dbReference type="SFLD" id="SFLDS00029">
    <property type="entry name" value="Radical_SAM"/>
    <property type="match status" value="1"/>
</dbReference>
<dbReference type="OrthoDB" id="9775764at2"/>
<feature type="binding site" evidence="5">
    <location>
        <position position="92"/>
    </location>
    <ligand>
        <name>[4Fe-4S] cluster</name>
        <dbReference type="ChEBI" id="CHEBI:49883"/>
        <note>4Fe-4S-S-AdoMet</note>
    </ligand>
</feature>
<dbReference type="InterPro" id="IPR024021">
    <property type="entry name" value="FeFe-hyd_HydE_rSAM"/>
</dbReference>
<evidence type="ECO:0000313" key="9">
    <source>
        <dbReference type="Proteomes" id="UP000005039"/>
    </source>
</evidence>
<dbReference type="PATRIC" id="fig|1095750.3.peg.1271"/>
<dbReference type="Gene3D" id="3.20.20.70">
    <property type="entry name" value="Aldolase class I"/>
    <property type="match status" value="1"/>
</dbReference>
<keyword evidence="4 5" id="KW-0411">Iron-sulfur</keyword>
<reference evidence="8 9" key="1">
    <citation type="submission" date="2012-03" db="EMBL/GenBank/DDBJ databases">
        <authorList>
            <person name="Durkin A.S."/>
            <person name="McCorrison J."/>
            <person name="Torralba M."/>
            <person name="Gillis M."/>
            <person name="Methe B."/>
            <person name="Sutton G."/>
            <person name="Nelson K.E."/>
        </authorList>
    </citation>
    <scope>NUCLEOTIDE SEQUENCE [LARGE SCALE GENOMIC DNA]</scope>
    <source>
        <strain evidence="8 9">F0468</strain>
    </source>
</reference>
<dbReference type="SMART" id="SM00729">
    <property type="entry name" value="Elp3"/>
    <property type="match status" value="1"/>
</dbReference>
<dbReference type="EMBL" id="AJGH01000060">
    <property type="protein sequence ID" value="EIC96005.1"/>
    <property type="molecule type" value="Genomic_DNA"/>
</dbReference>